<accession>A0ABP1RDE7</accession>
<evidence type="ECO:0008006" key="14">
    <source>
        <dbReference type="Google" id="ProtNLM"/>
    </source>
</evidence>
<dbReference type="PANTHER" id="PTHR10782:SF4">
    <property type="entry name" value="TONALLI, ISOFORM E"/>
    <property type="match status" value="1"/>
</dbReference>
<comment type="pathway">
    <text evidence="1">Protein modification; protein sumoylation.</text>
</comment>
<dbReference type="PROSITE" id="PS51466">
    <property type="entry name" value="PINIT"/>
    <property type="match status" value="1"/>
</dbReference>
<dbReference type="Pfam" id="PF02891">
    <property type="entry name" value="zf-MIZ"/>
    <property type="match status" value="1"/>
</dbReference>
<evidence type="ECO:0000259" key="10">
    <source>
        <dbReference type="PROSITE" id="PS51044"/>
    </source>
</evidence>
<comment type="similarity">
    <text evidence="2">Belongs to the PIAS family.</text>
</comment>
<keyword evidence="4" id="KW-0479">Metal-binding</keyword>
<evidence type="ECO:0000256" key="7">
    <source>
        <dbReference type="ARBA" id="ARBA00022833"/>
    </source>
</evidence>
<keyword evidence="6" id="KW-0833">Ubl conjugation pathway</keyword>
<dbReference type="PROSITE" id="PS51044">
    <property type="entry name" value="ZF_SP_RING"/>
    <property type="match status" value="1"/>
</dbReference>
<dbReference type="InterPro" id="IPR023321">
    <property type="entry name" value="PINIT"/>
</dbReference>
<keyword evidence="13" id="KW-1185">Reference proteome</keyword>
<protein>
    <recommendedName>
        <fullName evidence="14">E3 SUMO-protein ligase PIAS2</fullName>
    </recommendedName>
</protein>
<evidence type="ECO:0000256" key="4">
    <source>
        <dbReference type="ARBA" id="ARBA00022723"/>
    </source>
</evidence>
<dbReference type="Proteomes" id="UP001642540">
    <property type="component" value="Unassembled WGS sequence"/>
</dbReference>
<keyword evidence="3" id="KW-0808">Transferase</keyword>
<name>A0ABP1RDE7_9HEXA</name>
<feature type="domain" description="PINIT" evidence="11">
    <location>
        <begin position="141"/>
        <end position="312"/>
    </location>
</feature>
<dbReference type="InterPro" id="IPR013083">
    <property type="entry name" value="Znf_RING/FYVE/PHD"/>
</dbReference>
<evidence type="ECO:0000313" key="12">
    <source>
        <dbReference type="EMBL" id="CAL8126154.1"/>
    </source>
</evidence>
<evidence type="ECO:0000256" key="1">
    <source>
        <dbReference type="ARBA" id="ARBA00004718"/>
    </source>
</evidence>
<evidence type="ECO:0000313" key="13">
    <source>
        <dbReference type="Proteomes" id="UP001642540"/>
    </source>
</evidence>
<comment type="caution">
    <text evidence="12">The sequence shown here is derived from an EMBL/GenBank/DDBJ whole genome shotgun (WGS) entry which is preliminary data.</text>
</comment>
<dbReference type="Gene3D" id="2.60.120.780">
    <property type="entry name" value="PINIT domain"/>
    <property type="match status" value="1"/>
</dbReference>
<dbReference type="PANTHER" id="PTHR10782">
    <property type="entry name" value="ZINC FINGER MIZ DOMAIN-CONTAINING PROTEIN"/>
    <property type="match status" value="1"/>
</dbReference>
<evidence type="ECO:0000256" key="9">
    <source>
        <dbReference type="SAM" id="MobiDB-lite"/>
    </source>
</evidence>
<dbReference type="CDD" id="cd16650">
    <property type="entry name" value="SP-RING_PIAS-like"/>
    <property type="match status" value="1"/>
</dbReference>
<sequence>MSLTMDASAGRMLGQLLKGELKDLLAAAKIPFKSNAKKQELIKAGLECRSDLMNLEIIKKYHKDSINARCRKPRVLNSEPEDGNATVSRPHEPEEEQPTLSSSTEIQGVADADMTFWVESLPTPMSTSSSYVSSVNYGQLNPLYLSGRPIFREDERVEGIRMTESPFYEVLEVLIPHTLLTSTATIWDNPALQQTSHSFALTKAQLDLFSNEKSEVKVQLRFFKYDPASDPTTPQGDRFPLNLAVQVNDGVIYDTPTFGGLPASEAQLSKIPSAPLIVRHMRTHGSNNIHIRWDAKNPARSSAFILSLVRKVSVDKLLKKILDKVLNMRETVKLIKVTASPSSGTGTEGKNSNTAPEIISPGTMKITVLCPITKQRMTWPCRGKNCSHIPCFDAKSFVMMCERKPYSPFRCPLCNEIIKLEDLRIDGYFTQVLEMLSPSAENVIELLRDGTWRVIDNGNPSDKGPSSGVELVDLASTQVPVPTPINNNPVLAYRQPECIYLD</sequence>
<evidence type="ECO:0000256" key="8">
    <source>
        <dbReference type="PROSITE-ProRule" id="PRU00452"/>
    </source>
</evidence>
<evidence type="ECO:0000259" key="11">
    <source>
        <dbReference type="PROSITE" id="PS51466"/>
    </source>
</evidence>
<keyword evidence="7" id="KW-0862">Zinc</keyword>
<evidence type="ECO:0000256" key="6">
    <source>
        <dbReference type="ARBA" id="ARBA00022786"/>
    </source>
</evidence>
<dbReference type="InterPro" id="IPR038654">
    <property type="entry name" value="PINIT_sf"/>
</dbReference>
<organism evidence="12 13">
    <name type="scientific">Orchesella dallaii</name>
    <dbReference type="NCBI Taxonomy" id="48710"/>
    <lineage>
        <taxon>Eukaryota</taxon>
        <taxon>Metazoa</taxon>
        <taxon>Ecdysozoa</taxon>
        <taxon>Arthropoda</taxon>
        <taxon>Hexapoda</taxon>
        <taxon>Collembola</taxon>
        <taxon>Entomobryomorpha</taxon>
        <taxon>Entomobryoidea</taxon>
        <taxon>Orchesellidae</taxon>
        <taxon>Orchesellinae</taxon>
        <taxon>Orchesella</taxon>
    </lineage>
</organism>
<dbReference type="EMBL" id="CAXLJM020000071">
    <property type="protein sequence ID" value="CAL8126154.1"/>
    <property type="molecule type" value="Genomic_DNA"/>
</dbReference>
<dbReference type="InterPro" id="IPR004181">
    <property type="entry name" value="Znf_MIZ"/>
</dbReference>
<keyword evidence="5 8" id="KW-0863">Zinc-finger</keyword>
<proteinExistence type="inferred from homology"/>
<evidence type="ECO:0000256" key="5">
    <source>
        <dbReference type="ARBA" id="ARBA00022771"/>
    </source>
</evidence>
<feature type="domain" description="SP-RING-type" evidence="10">
    <location>
        <begin position="354"/>
        <end position="438"/>
    </location>
</feature>
<dbReference type="Gene3D" id="3.30.40.10">
    <property type="entry name" value="Zinc/RING finger domain, C3HC4 (zinc finger)"/>
    <property type="match status" value="1"/>
</dbReference>
<evidence type="ECO:0000256" key="3">
    <source>
        <dbReference type="ARBA" id="ARBA00022679"/>
    </source>
</evidence>
<dbReference type="Pfam" id="PF14324">
    <property type="entry name" value="PINIT"/>
    <property type="match status" value="1"/>
</dbReference>
<reference evidence="12 13" key="1">
    <citation type="submission" date="2024-08" db="EMBL/GenBank/DDBJ databases">
        <authorList>
            <person name="Cucini C."/>
            <person name="Frati F."/>
        </authorList>
    </citation>
    <scope>NUCLEOTIDE SEQUENCE [LARGE SCALE GENOMIC DNA]</scope>
</reference>
<gene>
    <name evidence="12" type="ORF">ODALV1_LOCUS21292</name>
</gene>
<feature type="region of interest" description="Disordered" evidence="9">
    <location>
        <begin position="72"/>
        <end position="105"/>
    </location>
</feature>
<evidence type="ECO:0000256" key="2">
    <source>
        <dbReference type="ARBA" id="ARBA00005383"/>
    </source>
</evidence>